<evidence type="ECO:0000313" key="2">
    <source>
        <dbReference type="Proteomes" id="UP000240410"/>
    </source>
</evidence>
<accession>A0A2T3M7N3</accession>
<dbReference type="Proteomes" id="UP000240410">
    <property type="component" value="Unassembled WGS sequence"/>
</dbReference>
<dbReference type="RefSeq" id="WP_045071573.1">
    <property type="nucleotide sequence ID" value="NZ_JZSL01000073.1"/>
</dbReference>
<evidence type="ECO:0000313" key="1">
    <source>
        <dbReference type="EMBL" id="PSV88279.1"/>
    </source>
</evidence>
<sequence>MSKQLLNKLKNDKDFALYLQKRTLQIEGGINIDRKRSIEMIANSPEQLEKLEATFYPPKAITITITTFITTTTPTTLTWG</sequence>
<name>A0A2T3M7N3_PHOLE</name>
<gene>
    <name evidence="1" type="ORF">CTM89_15030</name>
</gene>
<proteinExistence type="predicted"/>
<organism evidence="1 2">
    <name type="scientific">Photobacterium leiognathi</name>
    <dbReference type="NCBI Taxonomy" id="553611"/>
    <lineage>
        <taxon>Bacteria</taxon>
        <taxon>Pseudomonadati</taxon>
        <taxon>Pseudomonadota</taxon>
        <taxon>Gammaproteobacteria</taxon>
        <taxon>Vibrionales</taxon>
        <taxon>Vibrionaceae</taxon>
        <taxon>Photobacterium</taxon>
    </lineage>
</organism>
<protein>
    <submittedName>
        <fullName evidence="1">Uncharacterized protein</fullName>
    </submittedName>
</protein>
<dbReference type="EMBL" id="PYOJ01000019">
    <property type="protein sequence ID" value="PSV88279.1"/>
    <property type="molecule type" value="Genomic_DNA"/>
</dbReference>
<comment type="caution">
    <text evidence="1">The sequence shown here is derived from an EMBL/GenBank/DDBJ whole genome shotgun (WGS) entry which is preliminary data.</text>
</comment>
<reference evidence="1 2" key="1">
    <citation type="submission" date="2018-03" db="EMBL/GenBank/DDBJ databases">
        <title>Whole genome sequencing of Histamine producing bacteria.</title>
        <authorList>
            <person name="Butler K."/>
        </authorList>
    </citation>
    <scope>NUCLEOTIDE SEQUENCE [LARGE SCALE GENOMIC DNA]</scope>
    <source>
        <strain evidence="1 2">ATCC 33979</strain>
    </source>
</reference>
<dbReference type="AlphaFoldDB" id="A0A2T3M7N3"/>